<protein>
    <submittedName>
        <fullName evidence="2">YjbH domain-containing protein</fullName>
    </submittedName>
</protein>
<sequence>MIPLAGWLLAGGSLASDPAPTQSDFGGAGLWQTPTARMAEEGELSFTANRTRPYSRYNVTMQPLPWLEGSFRYIAVTNRPYGQPSLSGDQSYKDKSIDLKLRLREESRYLPEIAVGGRDLGGTGHFGSEYFVASKRFGPVDASLGLAWGYMGNRGDISNPFSIFGSRFDRRPGRDELPDTGGEFNSATYFRGAPAFFGGISYRLPSRPLVFKLEYEGNDYRSEPHDNDQAQRFPVNLGVVYRIRPHLDLSVALERGNTAMFGLTLHTNVARRSEPAKVLDPPPAVRESAAGRGADTAQVDWEAVSRALEDNAGIRVSRISRRDAELFVTGEQTRYFYPAKGVGRAARIVGNEVGGDIDWFTWVSTREALPVAETSVELSRFDALLAHDIDLDEFRRGVERNPPLPRREHVLYRADPPRFSGGWSLGYSQNIGGPDAFILYQVSAGYQAEYRFRPDLWWSGALNANLLNNYDKFRYTAPSRLPRVRTLVREYLTDSRITMPQFQLTASRRLGTDWYGLAYAGMLESMYGGVGAEVLYRPFGERWAVGADLNWVRQRGFGQDFSFRDYEVATGHVTGYFDTRYRGINVAVSAGRYLAGDWGATFDVSRVFANGARMGAYATFTNVSSRDFGEGSFDKGIYLSIPFDLLQPRSTVNRARFVWAPLIRDGGARLSKRYTLYTLTEDRDGDLFHDNLDRIAD</sequence>
<evidence type="ECO:0000313" key="3">
    <source>
        <dbReference type="Proteomes" id="UP000578091"/>
    </source>
</evidence>
<keyword evidence="3" id="KW-1185">Reference proteome</keyword>
<dbReference type="AlphaFoldDB" id="A0A853JAE7"/>
<organism evidence="2 3">
    <name type="scientific">Luteimonas salinisoli</name>
    <dbReference type="NCBI Taxonomy" id="2752307"/>
    <lineage>
        <taxon>Bacteria</taxon>
        <taxon>Pseudomonadati</taxon>
        <taxon>Pseudomonadota</taxon>
        <taxon>Gammaproteobacteria</taxon>
        <taxon>Lysobacterales</taxon>
        <taxon>Lysobacteraceae</taxon>
        <taxon>Luteimonas</taxon>
    </lineage>
</organism>
<dbReference type="EMBL" id="JACCKA010000035">
    <property type="protein sequence ID" value="NZA25752.1"/>
    <property type="molecule type" value="Genomic_DNA"/>
</dbReference>
<comment type="caution">
    <text evidence="2">The sequence shown here is derived from an EMBL/GenBank/DDBJ whole genome shotgun (WGS) entry which is preliminary data.</text>
</comment>
<proteinExistence type="predicted"/>
<feature type="region of interest" description="Disordered" evidence="1">
    <location>
        <begin position="274"/>
        <end position="293"/>
    </location>
</feature>
<dbReference type="InterPro" id="IPR010344">
    <property type="entry name" value="YbjH"/>
</dbReference>
<evidence type="ECO:0000313" key="2">
    <source>
        <dbReference type="EMBL" id="NZA25752.1"/>
    </source>
</evidence>
<name>A0A853JAE7_9GAMM</name>
<dbReference type="Pfam" id="PF06082">
    <property type="entry name" value="YjbH"/>
    <property type="match status" value="1"/>
</dbReference>
<reference evidence="2 3" key="1">
    <citation type="submission" date="2020-07" db="EMBL/GenBank/DDBJ databases">
        <title>Luteimonas sp. SJ-92.</title>
        <authorList>
            <person name="Huang X.-X."/>
            <person name="Xu L."/>
            <person name="Sun J.-Q."/>
        </authorList>
    </citation>
    <scope>NUCLEOTIDE SEQUENCE [LARGE SCALE GENOMIC DNA]</scope>
    <source>
        <strain evidence="2 3">SJ-92</strain>
    </source>
</reference>
<evidence type="ECO:0000256" key="1">
    <source>
        <dbReference type="SAM" id="MobiDB-lite"/>
    </source>
</evidence>
<dbReference type="Proteomes" id="UP000578091">
    <property type="component" value="Unassembled WGS sequence"/>
</dbReference>
<accession>A0A853JAE7</accession>
<gene>
    <name evidence="2" type="ORF">H0E84_05095</name>
</gene>